<evidence type="ECO:0000256" key="7">
    <source>
        <dbReference type="ARBA" id="ARBA00023242"/>
    </source>
</evidence>
<protein>
    <recommendedName>
        <fullName evidence="3 9">Mediator of RNA polymerase II transcription subunit 16</fullName>
    </recommendedName>
    <alternativeName>
        <fullName evidence="8 9">Mediator complex subunit 16</fullName>
    </alternativeName>
</protein>
<dbReference type="OMA" id="HAGFQYP"/>
<evidence type="ECO:0000256" key="6">
    <source>
        <dbReference type="ARBA" id="ARBA00023163"/>
    </source>
</evidence>
<comment type="similarity">
    <text evidence="2 9">Belongs to the Mediator complex subunit 16 family.</text>
</comment>
<dbReference type="InterPro" id="IPR048338">
    <property type="entry name" value="Mediator_Med16"/>
</dbReference>
<evidence type="ECO:0000256" key="5">
    <source>
        <dbReference type="ARBA" id="ARBA00023159"/>
    </source>
</evidence>
<keyword evidence="13" id="KW-1185">Reference proteome</keyword>
<dbReference type="OrthoDB" id="4139168at2759"/>
<dbReference type="PANTHER" id="PTHR13224">
    <property type="entry name" value="THYROID HORMONE RECEPTOR-ASSOCIATED PROTEIN-RELATED"/>
    <property type="match status" value="1"/>
</dbReference>
<keyword evidence="4 9" id="KW-0805">Transcription regulation</keyword>
<dbReference type="PANTHER" id="PTHR13224:SF6">
    <property type="entry name" value="MEDIATOR OF RNA POLYMERASE II TRANSCRIPTION SUBUNIT 16"/>
    <property type="match status" value="1"/>
</dbReference>
<reference evidence="12 13" key="1">
    <citation type="journal article" date="2012" name="PLoS Pathog.">
        <title>Diverse lifestyles and strategies of plant pathogenesis encoded in the genomes of eighteen Dothideomycetes fungi.</title>
        <authorList>
            <person name="Ohm R.A."/>
            <person name="Feau N."/>
            <person name="Henrissat B."/>
            <person name="Schoch C.L."/>
            <person name="Horwitz B.A."/>
            <person name="Barry K.W."/>
            <person name="Condon B.J."/>
            <person name="Copeland A.C."/>
            <person name="Dhillon B."/>
            <person name="Glaser F."/>
            <person name="Hesse C.N."/>
            <person name="Kosti I."/>
            <person name="LaButti K."/>
            <person name="Lindquist E.A."/>
            <person name="Lucas S."/>
            <person name="Salamov A.A."/>
            <person name="Bradshaw R.E."/>
            <person name="Ciuffetti L."/>
            <person name="Hamelin R.C."/>
            <person name="Kema G.H.J."/>
            <person name="Lawrence C."/>
            <person name="Scott J.A."/>
            <person name="Spatafora J.W."/>
            <person name="Turgeon B.G."/>
            <person name="de Wit P.J.G.M."/>
            <person name="Zhong S."/>
            <person name="Goodwin S.B."/>
            <person name="Grigoriev I.V."/>
        </authorList>
    </citation>
    <scope>NUCLEOTIDE SEQUENCE [LARGE SCALE GENOMIC DNA]</scope>
    <source>
        <strain evidence="12 13">UAMH 10762</strain>
    </source>
</reference>
<comment type="subunit">
    <text evidence="9">Component of the Mediator complex.</text>
</comment>
<sequence>MKIGDRWIGQAKNANEATPRTQHPIQGRHAVLYVSRNGTLTLAYQNEAGAWHTTLTSLNEWSSSDELLTYAAMGDEAGYLMLVTYDQRCRFRIYGVTINWNTTQQSKNNTNFVSIAPVLDIRHLTILDGIMPQQGDAKLSVLKVLPKVPDSVPSEVPIATTILAVFTSATLHQAAFSVIARWYPEAEVPVLHECFSKTKGNAAISVEQLVVTRLKRQEDILTAHLPMTCELYNHATTMIFGNSDGTAELRERSTWTAAAAFGDTSMASSLSQSSLTFDNATAAASTPDCAVNANGGFMIYEKPNGQLDTRYVTLRYGWQTLHDGISDTKAVIEAAIICLAREFAILCGQNAASDEILALLPPDISPDLRVLFLKQTFRTMCRVLDVSMLDQSRQQSVVLRESIHLRPLSAQMVLGTKSSSQGSCAERTFAGQFAYVYLNMRLISMAFAQSFQASNRTAELVHSLAGLVRWTNDLQFYMVDTLLELHRLGIETGSEDVTTRLSRTISETGNPTLHLLLCGFPRVLLRMQSAILPTYYKWIQVTLQQSRELTIAQRQDLEDLFQRAKDMPFLVNQFSELVTDFDGAVRNAYQEAGTNSERRTELEISMMTEGTIPEELQPAVSALFQTILPKLRENTDEGKLYFWDTEWLGISTAVPEKQYDAIRKVPLTRGMKLRRCRRCGAEMGDIPADTNRQGPDWLRNTQRHCFCQGAWWPLG</sequence>
<evidence type="ECO:0000256" key="8">
    <source>
        <dbReference type="ARBA" id="ARBA00032015"/>
    </source>
</evidence>
<evidence type="ECO:0000313" key="12">
    <source>
        <dbReference type="EMBL" id="EMD00384.1"/>
    </source>
</evidence>
<evidence type="ECO:0000256" key="3">
    <source>
        <dbReference type="ARBA" id="ARBA00019614"/>
    </source>
</evidence>
<feature type="domain" description="Mediator complex subunit Med16 N-terminal" evidence="10">
    <location>
        <begin position="21"/>
        <end position="275"/>
    </location>
</feature>
<dbReference type="Pfam" id="PF20719">
    <property type="entry name" value="Med16_C"/>
    <property type="match status" value="1"/>
</dbReference>
<comment type="function">
    <text evidence="9">Component of the Mediator complex, a coactivator involved in the regulated transcription of nearly all RNA polymerase II-dependent genes. Mediator functions as a bridge to convey information from gene-specific regulatory proteins to the basal RNA polymerase II transcription machinery. Mediator is recruited to promoters by direct interactions with regulatory proteins and serves as a scaffold for the assembly of a functional preinitiation complex with RNA polymerase II and the general transcription factors.</text>
</comment>
<comment type="subcellular location">
    <subcellularLocation>
        <location evidence="1 9">Nucleus</location>
    </subcellularLocation>
</comment>
<organism evidence="12 13">
    <name type="scientific">Baudoinia panamericana (strain UAMH 10762)</name>
    <name type="common">Angels' share fungus</name>
    <name type="synonym">Baudoinia compniacensis (strain UAMH 10762)</name>
    <dbReference type="NCBI Taxonomy" id="717646"/>
    <lineage>
        <taxon>Eukaryota</taxon>
        <taxon>Fungi</taxon>
        <taxon>Dikarya</taxon>
        <taxon>Ascomycota</taxon>
        <taxon>Pezizomycotina</taxon>
        <taxon>Dothideomycetes</taxon>
        <taxon>Dothideomycetidae</taxon>
        <taxon>Mycosphaerellales</taxon>
        <taxon>Teratosphaeriaceae</taxon>
        <taxon>Baudoinia</taxon>
    </lineage>
</organism>
<name>M2N8B7_BAUPA</name>
<gene>
    <name evidence="9" type="primary">MED16</name>
    <name evidence="12" type="ORF">BAUCODRAFT_162532</name>
</gene>
<proteinExistence type="inferred from homology"/>
<dbReference type="EMBL" id="KB445550">
    <property type="protein sequence ID" value="EMD00384.1"/>
    <property type="molecule type" value="Genomic_DNA"/>
</dbReference>
<evidence type="ECO:0000256" key="2">
    <source>
        <dbReference type="ARBA" id="ARBA00006543"/>
    </source>
</evidence>
<evidence type="ECO:0000256" key="4">
    <source>
        <dbReference type="ARBA" id="ARBA00023015"/>
    </source>
</evidence>
<dbReference type="GeneID" id="19109406"/>
<evidence type="ECO:0000256" key="9">
    <source>
        <dbReference type="RuleBase" id="RU364149"/>
    </source>
</evidence>
<keyword evidence="6 9" id="KW-0804">Transcription</keyword>
<keyword evidence="5 9" id="KW-0010">Activator</keyword>
<dbReference type="KEGG" id="bcom:BAUCODRAFT_162532"/>
<dbReference type="RefSeq" id="XP_007671568.1">
    <property type="nucleotide sequence ID" value="XM_007673378.1"/>
</dbReference>
<feature type="domain" description="Mediator complex subunit 16 C-terminal" evidence="11">
    <location>
        <begin position="650"/>
        <end position="711"/>
    </location>
</feature>
<dbReference type="Proteomes" id="UP000011761">
    <property type="component" value="Unassembled WGS sequence"/>
</dbReference>
<evidence type="ECO:0000259" key="10">
    <source>
        <dbReference type="Pfam" id="PF11635"/>
    </source>
</evidence>
<dbReference type="STRING" id="717646.M2N8B7"/>
<accession>M2N8B7</accession>
<dbReference type="Pfam" id="PF11635">
    <property type="entry name" value="Med16_N"/>
    <property type="match status" value="1"/>
</dbReference>
<dbReference type="HOGENOM" id="CLU_007624_0_0_1"/>
<dbReference type="eggNOG" id="ENOG502QQU3">
    <property type="taxonomic scope" value="Eukaryota"/>
</dbReference>
<dbReference type="GO" id="GO:0045893">
    <property type="term" value="P:positive regulation of DNA-templated transcription"/>
    <property type="evidence" value="ECO:0007669"/>
    <property type="project" value="TreeGrafter"/>
</dbReference>
<evidence type="ECO:0000313" key="13">
    <source>
        <dbReference type="Proteomes" id="UP000011761"/>
    </source>
</evidence>
<dbReference type="AlphaFoldDB" id="M2N8B7"/>
<evidence type="ECO:0000256" key="1">
    <source>
        <dbReference type="ARBA" id="ARBA00004123"/>
    </source>
</evidence>
<dbReference type="GO" id="GO:0016592">
    <property type="term" value="C:mediator complex"/>
    <property type="evidence" value="ECO:0007669"/>
    <property type="project" value="InterPro"/>
</dbReference>
<dbReference type="InterPro" id="IPR021665">
    <property type="entry name" value="Mediator_Med16_N"/>
</dbReference>
<dbReference type="InterPro" id="IPR048339">
    <property type="entry name" value="Mediator_Med16_C"/>
</dbReference>
<evidence type="ECO:0000259" key="11">
    <source>
        <dbReference type="Pfam" id="PF20719"/>
    </source>
</evidence>
<keyword evidence="7 9" id="KW-0539">Nucleus</keyword>